<dbReference type="GeneID" id="9049540"/>
<dbReference type="InParanoid" id="C5KAI8"/>
<sequence>MVKILCMLIAILDVLQAEDTQPHLRALRNPSCAMSKCGSGCDPKVCICTSDHFLAPCTCLCYS</sequence>
<feature type="signal peptide" evidence="1">
    <location>
        <begin position="1"/>
        <end position="17"/>
    </location>
</feature>
<name>C5KAI8_PERM5</name>
<evidence type="ECO:0000313" key="3">
    <source>
        <dbReference type="Proteomes" id="UP000007800"/>
    </source>
</evidence>
<evidence type="ECO:0000256" key="1">
    <source>
        <dbReference type="SAM" id="SignalP"/>
    </source>
</evidence>
<dbReference type="Proteomes" id="UP000007800">
    <property type="component" value="Unassembled WGS sequence"/>
</dbReference>
<organism evidence="3">
    <name type="scientific">Perkinsus marinus (strain ATCC 50983 / TXsc)</name>
    <dbReference type="NCBI Taxonomy" id="423536"/>
    <lineage>
        <taxon>Eukaryota</taxon>
        <taxon>Sar</taxon>
        <taxon>Alveolata</taxon>
        <taxon>Perkinsozoa</taxon>
        <taxon>Perkinsea</taxon>
        <taxon>Perkinsida</taxon>
        <taxon>Perkinsidae</taxon>
        <taxon>Perkinsus</taxon>
    </lineage>
</organism>
<reference evidence="2 3" key="1">
    <citation type="submission" date="2008-07" db="EMBL/GenBank/DDBJ databases">
        <authorList>
            <person name="El-Sayed N."/>
            <person name="Caler E."/>
            <person name="Inman J."/>
            <person name="Amedeo P."/>
            <person name="Hass B."/>
            <person name="Wortman J."/>
        </authorList>
    </citation>
    <scope>NUCLEOTIDE SEQUENCE [LARGE SCALE GENOMIC DNA]</scope>
    <source>
        <strain evidence="3">ATCC 50983 / TXsc</strain>
    </source>
</reference>
<dbReference type="RefSeq" id="XP_002786728.1">
    <property type="nucleotide sequence ID" value="XM_002786682.1"/>
</dbReference>
<feature type="chain" id="PRO_5002953796" evidence="1">
    <location>
        <begin position="18"/>
        <end position="63"/>
    </location>
</feature>
<dbReference type="EMBL" id="GG671784">
    <property type="protein sequence ID" value="EER18524.1"/>
    <property type="molecule type" value="Genomic_DNA"/>
</dbReference>
<keyword evidence="3" id="KW-1185">Reference proteome</keyword>
<keyword evidence="1" id="KW-0732">Signal</keyword>
<dbReference type="AlphaFoldDB" id="C5KAI8"/>
<protein>
    <submittedName>
        <fullName evidence="2">Uncharacterized protein</fullName>
    </submittedName>
</protein>
<gene>
    <name evidence="2" type="ORF">Pmar_PMAR004389</name>
</gene>
<proteinExistence type="predicted"/>
<accession>C5KAI8</accession>
<evidence type="ECO:0000313" key="2">
    <source>
        <dbReference type="EMBL" id="EER18524.1"/>
    </source>
</evidence>